<feature type="compositionally biased region" description="Polar residues" evidence="5">
    <location>
        <begin position="17"/>
        <end position="28"/>
    </location>
</feature>
<dbReference type="InterPro" id="IPR050437">
    <property type="entry name" value="Ribos_protein_bS1-like"/>
</dbReference>
<feature type="domain" description="S1 motif" evidence="6">
    <location>
        <begin position="284"/>
        <end position="354"/>
    </location>
</feature>
<dbReference type="Gene3D" id="2.40.50.140">
    <property type="entry name" value="Nucleic acid-binding proteins"/>
    <property type="match status" value="3"/>
</dbReference>
<keyword evidence="2" id="KW-0689">Ribosomal protein</keyword>
<dbReference type="GO" id="GO:0006412">
    <property type="term" value="P:translation"/>
    <property type="evidence" value="ECO:0007669"/>
    <property type="project" value="TreeGrafter"/>
</dbReference>
<dbReference type="FunFam" id="2.40.50.140:FF:000103">
    <property type="entry name" value="protein RRP5 homolog"/>
    <property type="match status" value="1"/>
</dbReference>
<evidence type="ECO:0000259" key="6">
    <source>
        <dbReference type="PROSITE" id="PS50126"/>
    </source>
</evidence>
<comment type="function">
    <text evidence="4">Binds mRNA; thus facilitating recognition of the initiation point. It is needed to translate mRNA with a short Shine-Dalgarno (SD) purine-rich sequence.</text>
</comment>
<dbReference type="PRINTS" id="PR00681">
    <property type="entry name" value="RIBOSOMALS1"/>
</dbReference>
<feature type="domain" description="S1 motif" evidence="6">
    <location>
        <begin position="199"/>
        <end position="267"/>
    </location>
</feature>
<dbReference type="PANTHER" id="PTHR10724:SF7">
    <property type="entry name" value="SMALL RIBOSOMAL SUBUNIT PROTEIN BS1C"/>
    <property type="match status" value="1"/>
</dbReference>
<comment type="caution">
    <text evidence="7">The sequence shown here is derived from an EMBL/GenBank/DDBJ whole genome shotgun (WGS) entry which is preliminary data.</text>
</comment>
<keyword evidence="3" id="KW-0687">Ribonucleoprotein</keyword>
<evidence type="ECO:0000313" key="7">
    <source>
        <dbReference type="EMBL" id="HFH28862.1"/>
    </source>
</evidence>
<dbReference type="InterPro" id="IPR035104">
    <property type="entry name" value="Ribosomal_protein_S1-like"/>
</dbReference>
<accession>A0A7C3I663</accession>
<feature type="domain" description="S1 motif" evidence="6">
    <location>
        <begin position="30"/>
        <end position="94"/>
    </location>
</feature>
<reference evidence="7" key="1">
    <citation type="journal article" date="2020" name="mSystems">
        <title>Genome- and Community-Level Interaction Insights into Carbon Utilization and Element Cycling Functions of Hydrothermarchaeota in Hydrothermal Sediment.</title>
        <authorList>
            <person name="Zhou Z."/>
            <person name="Liu Y."/>
            <person name="Xu W."/>
            <person name="Pan J."/>
            <person name="Luo Z.H."/>
            <person name="Li M."/>
        </authorList>
    </citation>
    <scope>NUCLEOTIDE SEQUENCE [LARGE SCALE GENOMIC DNA]</scope>
    <source>
        <strain evidence="7">SpSt-503</strain>
    </source>
</reference>
<dbReference type="SUPFAM" id="SSF50249">
    <property type="entry name" value="Nucleic acid-binding proteins"/>
    <property type="match status" value="4"/>
</dbReference>
<dbReference type="SMART" id="SM00316">
    <property type="entry name" value="S1"/>
    <property type="match status" value="4"/>
</dbReference>
<evidence type="ECO:0000256" key="3">
    <source>
        <dbReference type="ARBA" id="ARBA00023274"/>
    </source>
</evidence>
<dbReference type="GO" id="GO:0003729">
    <property type="term" value="F:mRNA binding"/>
    <property type="evidence" value="ECO:0007669"/>
    <property type="project" value="TreeGrafter"/>
</dbReference>
<dbReference type="AlphaFoldDB" id="A0A7C3I663"/>
<dbReference type="EMBL" id="DSVL01000152">
    <property type="protein sequence ID" value="HFH28862.1"/>
    <property type="molecule type" value="Genomic_DNA"/>
</dbReference>
<dbReference type="PROSITE" id="PS50126">
    <property type="entry name" value="S1"/>
    <property type="match status" value="3"/>
</dbReference>
<gene>
    <name evidence="7" type="ORF">ENS59_05035</name>
</gene>
<dbReference type="Pfam" id="PF00575">
    <property type="entry name" value="S1"/>
    <property type="match status" value="2"/>
</dbReference>
<name>A0A7C3I663_9SPIR</name>
<dbReference type="InterPro" id="IPR003029">
    <property type="entry name" value="S1_domain"/>
</dbReference>
<dbReference type="CDD" id="cd04465">
    <property type="entry name" value="S1_RPS1_repeat_ec2_hs2"/>
    <property type="match status" value="1"/>
</dbReference>
<evidence type="ECO:0000256" key="5">
    <source>
        <dbReference type="SAM" id="MobiDB-lite"/>
    </source>
</evidence>
<feature type="region of interest" description="Disordered" evidence="5">
    <location>
        <begin position="1"/>
        <end position="28"/>
    </location>
</feature>
<dbReference type="PANTHER" id="PTHR10724">
    <property type="entry name" value="30S RIBOSOMAL PROTEIN S1"/>
    <property type="match status" value="1"/>
</dbReference>
<dbReference type="GO" id="GO:0003735">
    <property type="term" value="F:structural constituent of ribosome"/>
    <property type="evidence" value="ECO:0007669"/>
    <property type="project" value="TreeGrafter"/>
</dbReference>
<evidence type="ECO:0000256" key="4">
    <source>
        <dbReference type="ARBA" id="ARBA00025604"/>
    </source>
</evidence>
<organism evidence="7">
    <name type="scientific">Gracilinema caldarium</name>
    <dbReference type="NCBI Taxonomy" id="215591"/>
    <lineage>
        <taxon>Bacteria</taxon>
        <taxon>Pseudomonadati</taxon>
        <taxon>Spirochaetota</taxon>
        <taxon>Spirochaetia</taxon>
        <taxon>Spirochaetales</taxon>
        <taxon>Breznakiellaceae</taxon>
        <taxon>Gracilinema</taxon>
    </lineage>
</organism>
<dbReference type="InterPro" id="IPR012340">
    <property type="entry name" value="NA-bd_OB-fold"/>
</dbReference>
<proteinExistence type="inferred from homology"/>
<comment type="similarity">
    <text evidence="1">Belongs to the bacterial ribosomal protein bS1 family.</text>
</comment>
<sequence>MAKREGNPAGNSFADYMNSTSKNRTQFQPGQMVESRIVSISNDTIFLELNGKSEGILDRAELVDKNGELTLKEGDPIKAFFLKAQNGELHFTTRISGDKLDTAILEEAYKNKIPVEGVVEKEIKGGYEVKIGEARAFCPYSQMGLKRTEEGTNWVGKHLTFIIQEYKDNGRNLIVSNRAIEEALQQEKIDKLKETLKEHSIITGTIKSVQDFGAFVDLGGVQGLIPVSEISRERVENIQEVLQVGKEIRAEIIKLDWKNERITLSMKSLLEDPWTDAAKKFPVGSKHTGRVARITDYGAFVSLEPGLDGLVHVSELRSGGKYNNVKDAVKLGQTLRVLVLEVDESRKRISLKPASSEEEEALSQKYVADGDTEDTYNPFAALLKKK</sequence>
<protein>
    <submittedName>
        <fullName evidence="7">S1 RNA-binding domain-containing protein</fullName>
    </submittedName>
</protein>
<evidence type="ECO:0000256" key="1">
    <source>
        <dbReference type="ARBA" id="ARBA00006767"/>
    </source>
</evidence>
<evidence type="ECO:0000256" key="2">
    <source>
        <dbReference type="ARBA" id="ARBA00022980"/>
    </source>
</evidence>